<dbReference type="Pfam" id="PF19579">
    <property type="entry name" value="FtsL_2"/>
    <property type="match status" value="1"/>
</dbReference>
<dbReference type="EMBL" id="QEKY01000006">
    <property type="protein sequence ID" value="PVZ11634.1"/>
    <property type="molecule type" value="Genomic_DNA"/>
</dbReference>
<proteinExistence type="predicted"/>
<dbReference type="GeneID" id="94550602"/>
<name>A0A2U1FHH1_9PORP</name>
<sequence>MTDTTKHYIDDEEDILYDETPPQEGEIQADESAPQPTAQPTNQKRKNTFWGVMGGSFLEHPWVASNLRLGLVLVFMSIVNIWNGYEAIDQVRQIGRLEEQVRDYRYRALFKASEVTAMSQKLNVEKAIQEQNLALTLSQVPPYILYRPTGSTDKKK</sequence>
<comment type="caution">
    <text evidence="2">The sequence shown here is derived from an EMBL/GenBank/DDBJ whole genome shotgun (WGS) entry which is preliminary data.</text>
</comment>
<dbReference type="InterPro" id="IPR045755">
    <property type="entry name" value="FtsL-like"/>
</dbReference>
<feature type="region of interest" description="Disordered" evidence="1">
    <location>
        <begin position="1"/>
        <end position="45"/>
    </location>
</feature>
<keyword evidence="3" id="KW-1185">Reference proteome</keyword>
<evidence type="ECO:0000313" key="3">
    <source>
        <dbReference type="Proteomes" id="UP000245462"/>
    </source>
</evidence>
<gene>
    <name evidence="2" type="ORF">C7382_10697</name>
</gene>
<evidence type="ECO:0000313" key="2">
    <source>
        <dbReference type="EMBL" id="PVZ11634.1"/>
    </source>
</evidence>
<organism evidence="2 3">
    <name type="scientific">Porphyromonas loveana</name>
    <dbReference type="NCBI Taxonomy" id="1884669"/>
    <lineage>
        <taxon>Bacteria</taxon>
        <taxon>Pseudomonadati</taxon>
        <taxon>Bacteroidota</taxon>
        <taxon>Bacteroidia</taxon>
        <taxon>Bacteroidales</taxon>
        <taxon>Porphyromonadaceae</taxon>
        <taxon>Porphyromonas</taxon>
    </lineage>
</organism>
<dbReference type="RefSeq" id="WP_116679153.1">
    <property type="nucleotide sequence ID" value="NZ_JBGZCK010000197.1"/>
</dbReference>
<evidence type="ECO:0000256" key="1">
    <source>
        <dbReference type="SAM" id="MobiDB-lite"/>
    </source>
</evidence>
<accession>A0A2U1FHH1</accession>
<reference evidence="2 3" key="1">
    <citation type="submission" date="2018-04" db="EMBL/GenBank/DDBJ databases">
        <title>Genomic Encyclopedia of Type Strains, Phase IV (KMG-IV): sequencing the most valuable type-strain genomes for metagenomic binning, comparative biology and taxonomic classification.</title>
        <authorList>
            <person name="Goeker M."/>
        </authorList>
    </citation>
    <scope>NUCLEOTIDE SEQUENCE [LARGE SCALE GENOMIC DNA]</scope>
    <source>
        <strain evidence="2 3">DSM 28520</strain>
    </source>
</reference>
<dbReference type="OrthoDB" id="9883928at2"/>
<evidence type="ECO:0008006" key="4">
    <source>
        <dbReference type="Google" id="ProtNLM"/>
    </source>
</evidence>
<protein>
    <recommendedName>
        <fullName evidence="4">Cell division protein FtsL</fullName>
    </recommendedName>
</protein>
<dbReference type="Proteomes" id="UP000245462">
    <property type="component" value="Unassembled WGS sequence"/>
</dbReference>
<dbReference type="AlphaFoldDB" id="A0A2U1FHH1"/>